<comment type="caution">
    <text evidence="1">The sequence shown here is derived from an EMBL/GenBank/DDBJ whole genome shotgun (WGS) entry which is preliminary data.</text>
</comment>
<name>A0ACA9MTS4_9GLOM</name>
<sequence length="178" mass="20837">LSLNECKKQLSFIDIVKIETSNNTVSTEMIYQREKHNAYTSHNIEWTIKTTNTRIINSTLINPNQANLKNIEDVNINFDNPLNEQDYVIVYYGAQLCIGQVISSFYEAYGYHSYNQGPITDIENISYLTLKVFTLIHNIFLAEIEENHFLITHQYLKNILYHLDIQDIQIFDNILQLL</sequence>
<feature type="non-terminal residue" evidence="1">
    <location>
        <position position="1"/>
    </location>
</feature>
<organism evidence="1 2">
    <name type="scientific">Dentiscutata heterogama</name>
    <dbReference type="NCBI Taxonomy" id="1316150"/>
    <lineage>
        <taxon>Eukaryota</taxon>
        <taxon>Fungi</taxon>
        <taxon>Fungi incertae sedis</taxon>
        <taxon>Mucoromycota</taxon>
        <taxon>Glomeromycotina</taxon>
        <taxon>Glomeromycetes</taxon>
        <taxon>Diversisporales</taxon>
        <taxon>Gigasporaceae</taxon>
        <taxon>Dentiscutata</taxon>
    </lineage>
</organism>
<accession>A0ACA9MTS4</accession>
<gene>
    <name evidence="1" type="ORF">DHETER_LOCUS7575</name>
</gene>
<proteinExistence type="predicted"/>
<evidence type="ECO:0000313" key="2">
    <source>
        <dbReference type="Proteomes" id="UP000789702"/>
    </source>
</evidence>
<evidence type="ECO:0000313" key="1">
    <source>
        <dbReference type="EMBL" id="CAG8609492.1"/>
    </source>
</evidence>
<feature type="non-terminal residue" evidence="1">
    <location>
        <position position="178"/>
    </location>
</feature>
<dbReference type="Proteomes" id="UP000789702">
    <property type="component" value="Unassembled WGS sequence"/>
</dbReference>
<keyword evidence="2" id="KW-1185">Reference proteome</keyword>
<protein>
    <submittedName>
        <fullName evidence="1">16911_t:CDS:1</fullName>
    </submittedName>
</protein>
<reference evidence="1" key="1">
    <citation type="submission" date="2021-06" db="EMBL/GenBank/DDBJ databases">
        <authorList>
            <person name="Kallberg Y."/>
            <person name="Tangrot J."/>
            <person name="Rosling A."/>
        </authorList>
    </citation>
    <scope>NUCLEOTIDE SEQUENCE</scope>
    <source>
        <strain evidence="1">IL203A</strain>
    </source>
</reference>
<dbReference type="EMBL" id="CAJVPU010010853">
    <property type="protein sequence ID" value="CAG8609492.1"/>
    <property type="molecule type" value="Genomic_DNA"/>
</dbReference>